<dbReference type="EMBL" id="JYFE01000068">
    <property type="protein sequence ID" value="KIT14643.1"/>
    <property type="molecule type" value="Genomic_DNA"/>
</dbReference>
<reference evidence="2 3" key="1">
    <citation type="submission" date="2015-02" db="EMBL/GenBank/DDBJ databases">
        <title>Genome Sequence of Jannaschia aquimarina DSM28248, a member of the Roseobacter clade.</title>
        <authorList>
            <person name="Voget S."/>
            <person name="Daniel R."/>
        </authorList>
    </citation>
    <scope>NUCLEOTIDE SEQUENCE [LARGE SCALE GENOMIC DNA]</scope>
    <source>
        <strain evidence="2 3">GSW-M26</strain>
    </source>
</reference>
<gene>
    <name evidence="2" type="ORF">jaqu_35850</name>
</gene>
<dbReference type="STRING" id="935700.jaqu_35850"/>
<feature type="transmembrane region" description="Helical" evidence="1">
    <location>
        <begin position="147"/>
        <end position="165"/>
    </location>
</feature>
<evidence type="ECO:0000313" key="2">
    <source>
        <dbReference type="EMBL" id="KIT14643.1"/>
    </source>
</evidence>
<dbReference type="PANTHER" id="PTHR41795">
    <property type="entry name" value="EXOPOLYSACCHARIDE SYNTHESIS PROTEIN"/>
    <property type="match status" value="1"/>
</dbReference>
<evidence type="ECO:0000256" key="1">
    <source>
        <dbReference type="SAM" id="Phobius"/>
    </source>
</evidence>
<accession>A0A0D1D3E6</accession>
<dbReference type="InterPro" id="IPR010331">
    <property type="entry name" value="ExoD"/>
</dbReference>
<keyword evidence="1" id="KW-0812">Transmembrane</keyword>
<keyword evidence="1" id="KW-1133">Transmembrane helix</keyword>
<proteinExistence type="predicted"/>
<evidence type="ECO:0000313" key="3">
    <source>
        <dbReference type="Proteomes" id="UP000032232"/>
    </source>
</evidence>
<dbReference type="PATRIC" id="fig|935700.4.peg.3695"/>
<dbReference type="Pfam" id="PF06055">
    <property type="entry name" value="ExoD"/>
    <property type="match status" value="1"/>
</dbReference>
<comment type="caution">
    <text evidence="2">The sequence shown here is derived from an EMBL/GenBank/DDBJ whole genome shotgun (WGS) entry which is preliminary data.</text>
</comment>
<name>A0A0D1D3E6_9RHOB</name>
<keyword evidence="3" id="KW-1185">Reference proteome</keyword>
<feature type="transmembrane region" description="Helical" evidence="1">
    <location>
        <begin position="172"/>
        <end position="189"/>
    </location>
</feature>
<dbReference type="RefSeq" id="WP_043920346.1">
    <property type="nucleotide sequence ID" value="NZ_FZPF01000013.1"/>
</dbReference>
<protein>
    <submittedName>
        <fullName evidence="2">Exopolysaccharide synthesis, ExoD</fullName>
    </submittedName>
</protein>
<keyword evidence="1" id="KW-0472">Membrane</keyword>
<dbReference type="AlphaFoldDB" id="A0A0D1D3E6"/>
<dbReference type="PIRSF" id="PIRSF033239">
    <property type="entry name" value="ExoD"/>
    <property type="match status" value="1"/>
</dbReference>
<dbReference type="Proteomes" id="UP000032232">
    <property type="component" value="Unassembled WGS sequence"/>
</dbReference>
<sequence>MGNAQDPVDALDDAADGQDRVALGDINEELGRRSLGAVLALPAALELTPIGGVPGIPTTLALIVAIFAVQIALGRDRMWLPGFLSRREMSADKLQEAADHLRKPAAWADRHFGAHLTWLVDPPAPRFAALAILALCATVPPLEVIPFASSIPMGTIVLFGVAMILRDGRVMALAWTATFAAAISVWFILT</sequence>
<organism evidence="2 3">
    <name type="scientific">Jannaschia aquimarina</name>
    <dbReference type="NCBI Taxonomy" id="935700"/>
    <lineage>
        <taxon>Bacteria</taxon>
        <taxon>Pseudomonadati</taxon>
        <taxon>Pseudomonadota</taxon>
        <taxon>Alphaproteobacteria</taxon>
        <taxon>Rhodobacterales</taxon>
        <taxon>Roseobacteraceae</taxon>
        <taxon>Jannaschia</taxon>
    </lineage>
</organism>
<feature type="transmembrane region" description="Helical" evidence="1">
    <location>
        <begin position="55"/>
        <end position="73"/>
    </location>
</feature>
<dbReference type="PANTHER" id="PTHR41795:SF1">
    <property type="entry name" value="EXOPOLYSACCHARIDE SYNTHESIS PROTEIN"/>
    <property type="match status" value="1"/>
</dbReference>
<dbReference type="OrthoDB" id="7949130at2"/>